<evidence type="ECO:0000256" key="1">
    <source>
        <dbReference type="SAM" id="MobiDB-lite"/>
    </source>
</evidence>
<dbReference type="EMBL" id="BAABIK010000019">
    <property type="protein sequence ID" value="GAA4947942.1"/>
    <property type="molecule type" value="Genomic_DNA"/>
</dbReference>
<proteinExistence type="predicted"/>
<gene>
    <name evidence="2" type="ORF">GCM10023224_34740</name>
</gene>
<accession>A0ABP9GMA5</accession>
<reference evidence="3" key="1">
    <citation type="journal article" date="2019" name="Int. J. Syst. Evol. Microbiol.">
        <title>The Global Catalogue of Microorganisms (GCM) 10K type strain sequencing project: providing services to taxonomists for standard genome sequencing and annotation.</title>
        <authorList>
            <consortium name="The Broad Institute Genomics Platform"/>
            <consortium name="The Broad Institute Genome Sequencing Center for Infectious Disease"/>
            <person name="Wu L."/>
            <person name="Ma J."/>
        </authorList>
    </citation>
    <scope>NUCLEOTIDE SEQUENCE [LARGE SCALE GENOMIC DNA]</scope>
    <source>
        <strain evidence="3">JCM 18123</strain>
    </source>
</reference>
<evidence type="ECO:0000313" key="3">
    <source>
        <dbReference type="Proteomes" id="UP001499993"/>
    </source>
</evidence>
<organism evidence="2 3">
    <name type="scientific">Streptomonospora halophila</name>
    <dbReference type="NCBI Taxonomy" id="427369"/>
    <lineage>
        <taxon>Bacteria</taxon>
        <taxon>Bacillati</taxon>
        <taxon>Actinomycetota</taxon>
        <taxon>Actinomycetes</taxon>
        <taxon>Streptosporangiales</taxon>
        <taxon>Nocardiopsidaceae</taxon>
        <taxon>Streptomonospora</taxon>
    </lineage>
</organism>
<evidence type="ECO:0000313" key="2">
    <source>
        <dbReference type="EMBL" id="GAA4947942.1"/>
    </source>
</evidence>
<feature type="compositionally biased region" description="Low complexity" evidence="1">
    <location>
        <begin position="52"/>
        <end position="68"/>
    </location>
</feature>
<feature type="region of interest" description="Disordered" evidence="1">
    <location>
        <begin position="52"/>
        <end position="83"/>
    </location>
</feature>
<dbReference type="Proteomes" id="UP001499993">
    <property type="component" value="Unassembled WGS sequence"/>
</dbReference>
<keyword evidence="3" id="KW-1185">Reference proteome</keyword>
<name>A0ABP9GMA5_9ACTN</name>
<sequence>MISRRRAVGKRTAIVVSGERGPGCGFCGGGAAAYGRRSGAGSVAPPALTTTGARAGAGAVVPAGQGRSAGEERGHGRRGSGPR</sequence>
<protein>
    <submittedName>
        <fullName evidence="2">Uncharacterized protein</fullName>
    </submittedName>
</protein>
<comment type="caution">
    <text evidence="2">The sequence shown here is derived from an EMBL/GenBank/DDBJ whole genome shotgun (WGS) entry which is preliminary data.</text>
</comment>